<dbReference type="PANTHER" id="PTHR48449">
    <property type="entry name" value="DUF1985 DOMAIN-CONTAINING PROTEIN"/>
    <property type="match status" value="1"/>
</dbReference>
<keyword evidence="4" id="KW-1185">Reference proteome</keyword>
<evidence type="ECO:0000259" key="2">
    <source>
        <dbReference type="Pfam" id="PF09331"/>
    </source>
</evidence>
<comment type="caution">
    <text evidence="3">The sequence shown here is derived from an EMBL/GenBank/DDBJ whole genome shotgun (WGS) entry which is preliminary data.</text>
</comment>
<dbReference type="EMBL" id="VOIH02000009">
    <property type="protein sequence ID" value="KAF3438254.1"/>
    <property type="molecule type" value="Genomic_DNA"/>
</dbReference>
<evidence type="ECO:0000313" key="3">
    <source>
        <dbReference type="EMBL" id="KAF3438254.1"/>
    </source>
</evidence>
<name>A0A8K0E1V0_9ROSA</name>
<gene>
    <name evidence="3" type="ORF">FNV43_RR21015</name>
</gene>
<evidence type="ECO:0000256" key="1">
    <source>
        <dbReference type="SAM" id="SignalP"/>
    </source>
</evidence>
<dbReference type="PANTHER" id="PTHR48449:SF1">
    <property type="entry name" value="DUF1985 DOMAIN-CONTAINING PROTEIN"/>
    <property type="match status" value="1"/>
</dbReference>
<feature type="chain" id="PRO_5035482581" description="DUF1985 domain-containing protein" evidence="1">
    <location>
        <begin position="17"/>
        <end position="229"/>
    </location>
</feature>
<feature type="domain" description="DUF1985" evidence="2">
    <location>
        <begin position="2"/>
        <end position="51"/>
    </location>
</feature>
<organism evidence="3 4">
    <name type="scientific">Rhamnella rubrinervis</name>
    <dbReference type="NCBI Taxonomy" id="2594499"/>
    <lineage>
        <taxon>Eukaryota</taxon>
        <taxon>Viridiplantae</taxon>
        <taxon>Streptophyta</taxon>
        <taxon>Embryophyta</taxon>
        <taxon>Tracheophyta</taxon>
        <taxon>Spermatophyta</taxon>
        <taxon>Magnoliopsida</taxon>
        <taxon>eudicotyledons</taxon>
        <taxon>Gunneridae</taxon>
        <taxon>Pentapetalae</taxon>
        <taxon>rosids</taxon>
        <taxon>fabids</taxon>
        <taxon>Rosales</taxon>
        <taxon>Rhamnaceae</taxon>
        <taxon>rhamnoid group</taxon>
        <taxon>Rhamneae</taxon>
        <taxon>Rhamnella</taxon>
    </lineage>
</organism>
<evidence type="ECO:0000313" key="4">
    <source>
        <dbReference type="Proteomes" id="UP000796880"/>
    </source>
</evidence>
<dbReference type="InterPro" id="IPR015410">
    <property type="entry name" value="DUF1985"/>
</dbReference>
<keyword evidence="1" id="KW-0732">Signal</keyword>
<dbReference type="Pfam" id="PF09331">
    <property type="entry name" value="DUF1985"/>
    <property type="match status" value="1"/>
</dbReference>
<reference evidence="3" key="1">
    <citation type="submission" date="2020-03" db="EMBL/GenBank/DDBJ databases">
        <title>A high-quality chromosome-level genome assembly of a woody plant with both climbing and erect habits, Rhamnella rubrinervis.</title>
        <authorList>
            <person name="Lu Z."/>
            <person name="Yang Y."/>
            <person name="Zhu X."/>
            <person name="Sun Y."/>
        </authorList>
    </citation>
    <scope>NUCLEOTIDE SEQUENCE</scope>
    <source>
        <strain evidence="3">BYM</strain>
        <tissue evidence="3">Leaf</tissue>
    </source>
</reference>
<dbReference type="AlphaFoldDB" id="A0A8K0E1V0"/>
<protein>
    <recommendedName>
        <fullName evidence="2">DUF1985 domain-containing protein</fullName>
    </recommendedName>
</protein>
<feature type="signal peptide" evidence="1">
    <location>
        <begin position="1"/>
        <end position="16"/>
    </location>
</feature>
<dbReference type="Proteomes" id="UP000796880">
    <property type="component" value="Unassembled WGS sequence"/>
</dbReference>
<proteinExistence type="predicted"/>
<dbReference type="OrthoDB" id="1930729at2759"/>
<accession>A0A8K0E1V0</accession>
<sequence length="229" mass="26207">MVKLCLLYFLECGILGKESQSTIKLDHFSMVEDLEYFNQYPWGLNSYNATMLSLHKVLSLRNGELNPSSTYSLCGFQLAFQEIEADKCGGREHYHSDHEGNVLDETNLQVNADDENPHHQFSVNEGDSEVQFVTPSKVPYCDPQLKKRSDKIKSPFIVTTGTQEELKNTLPPPDKFDPKRTVPTEITSKIFNYMTEGEDVYIDYGICEIKKEFFQTLITEAGWLVDEVK</sequence>